<dbReference type="EMBL" id="JAWDGP010002890">
    <property type="protein sequence ID" value="KAK3778929.1"/>
    <property type="molecule type" value="Genomic_DNA"/>
</dbReference>
<proteinExistence type="predicted"/>
<name>A0AAE1A058_9GAST</name>
<keyword evidence="2" id="KW-1185">Reference proteome</keyword>
<organism evidence="1 2">
    <name type="scientific">Elysia crispata</name>
    <name type="common">lettuce slug</name>
    <dbReference type="NCBI Taxonomy" id="231223"/>
    <lineage>
        <taxon>Eukaryota</taxon>
        <taxon>Metazoa</taxon>
        <taxon>Spiralia</taxon>
        <taxon>Lophotrochozoa</taxon>
        <taxon>Mollusca</taxon>
        <taxon>Gastropoda</taxon>
        <taxon>Heterobranchia</taxon>
        <taxon>Euthyneura</taxon>
        <taxon>Panpulmonata</taxon>
        <taxon>Sacoglossa</taxon>
        <taxon>Placobranchoidea</taxon>
        <taxon>Plakobranchidae</taxon>
        <taxon>Elysia</taxon>
    </lineage>
</organism>
<reference evidence="1" key="1">
    <citation type="journal article" date="2023" name="G3 (Bethesda)">
        <title>A reference genome for the long-term kleptoplast-retaining sea slug Elysia crispata morphotype clarki.</title>
        <authorList>
            <person name="Eastman K.E."/>
            <person name="Pendleton A.L."/>
            <person name="Shaikh M.A."/>
            <person name="Suttiyut T."/>
            <person name="Ogas R."/>
            <person name="Tomko P."/>
            <person name="Gavelis G."/>
            <person name="Widhalm J.R."/>
            <person name="Wisecaver J.H."/>
        </authorList>
    </citation>
    <scope>NUCLEOTIDE SEQUENCE</scope>
    <source>
        <strain evidence="1">ECLA1</strain>
    </source>
</reference>
<protein>
    <submittedName>
        <fullName evidence="1">Uncharacterized protein</fullName>
    </submittedName>
</protein>
<sequence>MGREDLTIWTMQQLATKRALLFLSTGHHQSIMQLHGNILTCFTSDSPVLIEASVTPVRSRMIVSANPSPDRLRAHGLASPAFAATLHAHEAMDG</sequence>
<evidence type="ECO:0000313" key="2">
    <source>
        <dbReference type="Proteomes" id="UP001283361"/>
    </source>
</evidence>
<accession>A0AAE1A058</accession>
<dbReference type="Proteomes" id="UP001283361">
    <property type="component" value="Unassembled WGS sequence"/>
</dbReference>
<evidence type="ECO:0000313" key="1">
    <source>
        <dbReference type="EMBL" id="KAK3778929.1"/>
    </source>
</evidence>
<comment type="caution">
    <text evidence="1">The sequence shown here is derived from an EMBL/GenBank/DDBJ whole genome shotgun (WGS) entry which is preliminary data.</text>
</comment>
<dbReference type="AlphaFoldDB" id="A0AAE1A058"/>
<gene>
    <name evidence="1" type="ORF">RRG08_034192</name>
</gene>